<evidence type="ECO:0000313" key="2">
    <source>
        <dbReference type="Proteomes" id="UP000008988"/>
    </source>
</evidence>
<reference evidence="1 2" key="1">
    <citation type="journal article" date="2008" name="FEMS Yeast Res.">
        <title>Comparative genome analysis of a Saccharomyces cerevisiae wine strain.</title>
        <authorList>
            <person name="Borneman A.R."/>
            <person name="Forgan A.H."/>
            <person name="Pretorius I.S."/>
            <person name="Chambers P.J."/>
        </authorList>
    </citation>
    <scope>NUCLEOTIDE SEQUENCE [LARGE SCALE GENOMIC DNA]</scope>
    <source>
        <strain evidence="1 2">AWRI1631</strain>
    </source>
</reference>
<protein>
    <submittedName>
        <fullName evidence="1">Uncharacterized protein</fullName>
    </submittedName>
</protein>
<proteinExistence type="predicted"/>
<comment type="caution">
    <text evidence="1">The sequence shown here is derived from an EMBL/GenBank/DDBJ whole genome shotgun (WGS) entry which is preliminary data.</text>
</comment>
<gene>
    <name evidence="1" type="ORF">AWRI1631_70220</name>
</gene>
<dbReference type="EMBL" id="ABSV01000805">
    <property type="protein sequence ID" value="EDZ72339.1"/>
    <property type="molecule type" value="Genomic_DNA"/>
</dbReference>
<accession>B5VIA3</accession>
<organism evidence="1 2">
    <name type="scientific">Saccharomyces cerevisiae (strain AWRI1631)</name>
    <name type="common">Baker's yeast</name>
    <dbReference type="NCBI Taxonomy" id="545124"/>
    <lineage>
        <taxon>Eukaryota</taxon>
        <taxon>Fungi</taxon>
        <taxon>Dikarya</taxon>
        <taxon>Ascomycota</taxon>
        <taxon>Saccharomycotina</taxon>
        <taxon>Saccharomycetes</taxon>
        <taxon>Saccharomycetales</taxon>
        <taxon>Saccharomycetaceae</taxon>
        <taxon>Saccharomyces</taxon>
    </lineage>
</organism>
<dbReference type="AlphaFoldDB" id="B5VIA3"/>
<name>B5VIA3_YEAS6</name>
<dbReference type="Proteomes" id="UP000008988">
    <property type="component" value="Unassembled WGS sequence"/>
</dbReference>
<sequence length="165" mass="18372">MIRSPSYGIKSPLTTTFCSLSSFRKKRLLKATIFSLILFSPLMTSKASIHFRITNVKASVLSIWKLDKKSTVCLGSLHVKKHNTERRFCSVEMFCVLINLTTTASKILPINGWISFENLVNMATTNGPTFIAAESDTSKDSSLSRTFMISINLGSMARVSVLKIR</sequence>
<evidence type="ECO:0000313" key="1">
    <source>
        <dbReference type="EMBL" id="EDZ72339.1"/>
    </source>
</evidence>